<dbReference type="InterPro" id="IPR000620">
    <property type="entry name" value="EamA_dom"/>
</dbReference>
<comment type="subcellular location">
    <subcellularLocation>
        <location evidence="1">Cell membrane</location>
        <topology evidence="1">Multi-pass membrane protein</topology>
    </subcellularLocation>
</comment>
<evidence type="ECO:0000256" key="9">
    <source>
        <dbReference type="ARBA" id="ARBA00022989"/>
    </source>
</evidence>
<proteinExistence type="inferred from homology"/>
<keyword evidence="5" id="KW-0997">Cell inner membrane</keyword>
<dbReference type="Proteomes" id="UP000215301">
    <property type="component" value="Unassembled WGS sequence"/>
</dbReference>
<feature type="transmembrane region" description="Helical" evidence="12">
    <location>
        <begin position="50"/>
        <end position="73"/>
    </location>
</feature>
<evidence type="ECO:0000313" key="14">
    <source>
        <dbReference type="EMBL" id="OXT08513.1"/>
    </source>
</evidence>
<dbReference type="SUPFAM" id="SSF103481">
    <property type="entry name" value="Multidrug resistance efflux transporter EmrE"/>
    <property type="match status" value="1"/>
</dbReference>
<keyword evidence="6" id="KW-0441">Lipid A biosynthesis</keyword>
<evidence type="ECO:0000256" key="12">
    <source>
        <dbReference type="SAM" id="Phobius"/>
    </source>
</evidence>
<keyword evidence="7 12" id="KW-0812">Transmembrane</keyword>
<evidence type="ECO:0000256" key="11">
    <source>
        <dbReference type="ARBA" id="ARBA00023136"/>
    </source>
</evidence>
<feature type="domain" description="EamA" evidence="13">
    <location>
        <begin position="54"/>
        <end position="123"/>
    </location>
</feature>
<organism evidence="14 15">
    <name type="scientific">Thermoanaerobacterium thermosaccharolyticum</name>
    <name type="common">Clostridium thermosaccharolyticum</name>
    <dbReference type="NCBI Taxonomy" id="1517"/>
    <lineage>
        <taxon>Bacteria</taxon>
        <taxon>Bacillati</taxon>
        <taxon>Bacillota</taxon>
        <taxon>Clostridia</taxon>
        <taxon>Thermoanaerobacterales</taxon>
        <taxon>Thermoanaerobacteraceae</taxon>
        <taxon>Thermoanaerobacterium</taxon>
    </lineage>
</organism>
<evidence type="ECO:0000256" key="3">
    <source>
        <dbReference type="ARBA" id="ARBA00022475"/>
    </source>
</evidence>
<dbReference type="AlphaFoldDB" id="A0A231VJY7"/>
<evidence type="ECO:0000259" key="13">
    <source>
        <dbReference type="Pfam" id="PF00892"/>
    </source>
</evidence>
<dbReference type="GO" id="GO:0005886">
    <property type="term" value="C:plasma membrane"/>
    <property type="evidence" value="ECO:0007669"/>
    <property type="project" value="UniProtKB-SubCell"/>
</dbReference>
<feature type="transmembrane region" description="Helical" evidence="12">
    <location>
        <begin position="106"/>
        <end position="123"/>
    </location>
</feature>
<keyword evidence="9 12" id="KW-1133">Transmembrane helix</keyword>
<reference evidence="14 15" key="1">
    <citation type="submission" date="2017-06" db="EMBL/GenBank/DDBJ databases">
        <title>Isolation and characterization of a thermophilic and butanogenic Thermoanaerobacterium thermosaccharolyticum M5 capable of efficient degradation of hemicellulose.</title>
        <authorList>
            <person name="Xin F."/>
            <person name="Jiang Y."/>
        </authorList>
    </citation>
    <scope>NUCLEOTIDE SEQUENCE [LARGE SCALE GENOMIC DNA]</scope>
    <source>
        <strain evidence="14 15">M5</strain>
    </source>
</reference>
<keyword evidence="11 12" id="KW-0472">Membrane</keyword>
<dbReference type="Pfam" id="PF00892">
    <property type="entry name" value="EamA"/>
    <property type="match status" value="1"/>
</dbReference>
<keyword evidence="3" id="KW-1003">Cell membrane</keyword>
<accession>A0A231VJY7</accession>
<feature type="transmembrane region" description="Helical" evidence="12">
    <location>
        <begin position="80"/>
        <end position="100"/>
    </location>
</feature>
<dbReference type="PANTHER" id="PTHR30561">
    <property type="entry name" value="SMR FAMILY PROTON-DEPENDENT DRUG EFFLUX TRANSPORTER SUGE"/>
    <property type="match status" value="1"/>
</dbReference>
<comment type="caution">
    <text evidence="14">The sequence shown here is derived from an EMBL/GenBank/DDBJ whole genome shotgun (WGS) entry which is preliminary data.</text>
</comment>
<evidence type="ECO:0000256" key="7">
    <source>
        <dbReference type="ARBA" id="ARBA00022692"/>
    </source>
</evidence>
<evidence type="ECO:0000256" key="5">
    <source>
        <dbReference type="ARBA" id="ARBA00022519"/>
    </source>
</evidence>
<dbReference type="PANTHER" id="PTHR30561:SF9">
    <property type="entry name" value="4-AMINO-4-DEOXY-L-ARABINOSE-PHOSPHOUNDECAPRENOL FLIPPASE SUBUNIT ARNF-RELATED"/>
    <property type="match status" value="1"/>
</dbReference>
<evidence type="ECO:0000313" key="15">
    <source>
        <dbReference type="Proteomes" id="UP000215301"/>
    </source>
</evidence>
<gene>
    <name evidence="14" type="ORF">CE561_05085</name>
</gene>
<dbReference type="GO" id="GO:0022857">
    <property type="term" value="F:transmembrane transporter activity"/>
    <property type="evidence" value="ECO:0007669"/>
    <property type="project" value="InterPro"/>
</dbReference>
<evidence type="ECO:0000256" key="8">
    <source>
        <dbReference type="ARBA" id="ARBA00022985"/>
    </source>
</evidence>
<dbReference type="InterPro" id="IPR000390">
    <property type="entry name" value="Small_drug/metabolite_transptr"/>
</dbReference>
<keyword evidence="4" id="KW-0444">Lipid biosynthesis</keyword>
<sequence length="126" mass="13938">MLNIDMMEGIMVTILIIISVILSASAQILLKYGVKNISITGSVFHILVQYINIYVLLGIMSYIGSMIIWLYVLTKVNVGYAYSFTSLGFVLVMLFSILLFGENVNLLKIIGTLLIGFGIILIARGR</sequence>
<dbReference type="InterPro" id="IPR037185">
    <property type="entry name" value="EmrE-like"/>
</dbReference>
<evidence type="ECO:0000256" key="10">
    <source>
        <dbReference type="ARBA" id="ARBA00023098"/>
    </source>
</evidence>
<name>A0A231VJY7_THETR</name>
<evidence type="ECO:0000256" key="4">
    <source>
        <dbReference type="ARBA" id="ARBA00022516"/>
    </source>
</evidence>
<keyword evidence="10" id="KW-0443">Lipid metabolism</keyword>
<evidence type="ECO:0000256" key="6">
    <source>
        <dbReference type="ARBA" id="ARBA00022556"/>
    </source>
</evidence>
<dbReference type="GO" id="GO:0009103">
    <property type="term" value="P:lipopolysaccharide biosynthetic process"/>
    <property type="evidence" value="ECO:0007669"/>
    <property type="project" value="UniProtKB-KW"/>
</dbReference>
<evidence type="ECO:0000256" key="1">
    <source>
        <dbReference type="ARBA" id="ARBA00004651"/>
    </source>
</evidence>
<comment type="similarity">
    <text evidence="2">Belongs to the EamA transporter family.</text>
</comment>
<dbReference type="EMBL" id="NKHD01000014">
    <property type="protein sequence ID" value="OXT08513.1"/>
    <property type="molecule type" value="Genomic_DNA"/>
</dbReference>
<evidence type="ECO:0000256" key="2">
    <source>
        <dbReference type="ARBA" id="ARBA00007362"/>
    </source>
</evidence>
<keyword evidence="8" id="KW-0448">Lipopolysaccharide biosynthesis</keyword>
<dbReference type="Gene3D" id="1.10.3730.20">
    <property type="match status" value="1"/>
</dbReference>
<protein>
    <submittedName>
        <fullName evidence="14">Transporter</fullName>
    </submittedName>
</protein>